<feature type="compositionally biased region" description="Basic and acidic residues" evidence="1">
    <location>
        <begin position="810"/>
        <end position="821"/>
    </location>
</feature>
<dbReference type="PANTHER" id="PTHR43433">
    <property type="entry name" value="HYDROLASE, ALPHA/BETA FOLD FAMILY PROTEIN"/>
    <property type="match status" value="1"/>
</dbReference>
<protein>
    <recommendedName>
        <fullName evidence="2">AB hydrolase-1 domain-containing protein</fullName>
    </recommendedName>
</protein>
<evidence type="ECO:0000259" key="2">
    <source>
        <dbReference type="Pfam" id="PF00561"/>
    </source>
</evidence>
<dbReference type="GeneID" id="30170083"/>
<dbReference type="OrthoDB" id="435520at2759"/>
<feature type="region of interest" description="Disordered" evidence="1">
    <location>
        <begin position="732"/>
        <end position="867"/>
    </location>
</feature>
<feature type="region of interest" description="Disordered" evidence="1">
    <location>
        <begin position="422"/>
        <end position="442"/>
    </location>
</feature>
<dbReference type="EMBL" id="KI894008">
    <property type="protein sequence ID" value="OCF52424.1"/>
    <property type="molecule type" value="Genomic_DNA"/>
</dbReference>
<dbReference type="EMBL" id="CP144522">
    <property type="protein sequence ID" value="WWC69342.1"/>
    <property type="molecule type" value="Genomic_DNA"/>
</dbReference>
<dbReference type="RefSeq" id="XP_019013643.1">
    <property type="nucleotide sequence ID" value="XM_019153482.1"/>
</dbReference>
<dbReference type="InterPro" id="IPR000073">
    <property type="entry name" value="AB_hydrolase_1"/>
</dbReference>
<feature type="region of interest" description="Disordered" evidence="1">
    <location>
        <begin position="1"/>
        <end position="131"/>
    </location>
</feature>
<evidence type="ECO:0000313" key="3">
    <source>
        <dbReference type="EMBL" id="OCF52424.1"/>
    </source>
</evidence>
<proteinExistence type="predicted"/>
<dbReference type="SUPFAM" id="SSF53474">
    <property type="entry name" value="alpha/beta-Hydrolases"/>
    <property type="match status" value="1"/>
</dbReference>
<feature type="compositionally biased region" description="Low complexity" evidence="1">
    <location>
        <begin position="274"/>
        <end position="285"/>
    </location>
</feature>
<dbReference type="InterPro" id="IPR029058">
    <property type="entry name" value="AB_hydrolase_fold"/>
</dbReference>
<feature type="compositionally biased region" description="Low complexity" evidence="1">
    <location>
        <begin position="12"/>
        <end position="29"/>
    </location>
</feature>
<dbReference type="STRING" id="1296096.A0A1B9IAI0"/>
<feature type="region of interest" description="Disordered" evidence="1">
    <location>
        <begin position="267"/>
        <end position="290"/>
    </location>
</feature>
<feature type="compositionally biased region" description="Polar residues" evidence="1">
    <location>
        <begin position="776"/>
        <end position="787"/>
    </location>
</feature>
<evidence type="ECO:0000313" key="5">
    <source>
        <dbReference type="Proteomes" id="UP000094020"/>
    </source>
</evidence>
<gene>
    <name evidence="3" type="ORF">I206_01714</name>
    <name evidence="4" type="ORF">I206_103280</name>
</gene>
<feature type="compositionally biased region" description="Polar residues" evidence="1">
    <location>
        <begin position="1"/>
        <end position="11"/>
    </location>
</feature>
<dbReference type="Pfam" id="PF00561">
    <property type="entry name" value="Abhydrolase_1"/>
    <property type="match status" value="1"/>
</dbReference>
<evidence type="ECO:0000313" key="4">
    <source>
        <dbReference type="EMBL" id="WWC69342.1"/>
    </source>
</evidence>
<feature type="region of interest" description="Disordered" evidence="1">
    <location>
        <begin position="205"/>
        <end position="239"/>
    </location>
</feature>
<dbReference type="AlphaFoldDB" id="A0A1B9IAI0"/>
<dbReference type="Gene3D" id="3.40.50.1820">
    <property type="entry name" value="alpha/beta hydrolase"/>
    <property type="match status" value="1"/>
</dbReference>
<reference evidence="3" key="3">
    <citation type="submission" date="2016-07" db="EMBL/GenBank/DDBJ databases">
        <title>Evolution of pathogenesis and genome organization in the Tremellales.</title>
        <authorList>
            <person name="Cuomo C."/>
            <person name="Litvintseva A."/>
            <person name="Heitman J."/>
            <person name="Chen Y."/>
            <person name="Sun S."/>
            <person name="Springer D."/>
            <person name="Dromer F."/>
            <person name="Young S."/>
            <person name="Zeng Q."/>
            <person name="Chapman S."/>
            <person name="Gujja S."/>
            <person name="Saif S."/>
            <person name="Birren B."/>
        </authorList>
    </citation>
    <scope>NUCLEOTIDE SEQUENCE</scope>
    <source>
        <strain evidence="3">CBS 10737</strain>
    </source>
</reference>
<reference evidence="4" key="2">
    <citation type="submission" date="2013-07" db="EMBL/GenBank/DDBJ databases">
        <authorList>
            <consortium name="The Broad Institute Genome Sequencing Platform"/>
            <person name="Cuomo C."/>
            <person name="Litvintseva A."/>
            <person name="Chen Y."/>
            <person name="Heitman J."/>
            <person name="Sun S."/>
            <person name="Springer D."/>
            <person name="Dromer F."/>
            <person name="Young S.K."/>
            <person name="Zeng Q."/>
            <person name="Gargeya S."/>
            <person name="Fitzgerald M."/>
            <person name="Abouelleil A."/>
            <person name="Alvarado L."/>
            <person name="Berlin A.M."/>
            <person name="Chapman S.B."/>
            <person name="Dewar J."/>
            <person name="Goldberg J."/>
            <person name="Griggs A."/>
            <person name="Gujja S."/>
            <person name="Hansen M."/>
            <person name="Howarth C."/>
            <person name="Imamovic A."/>
            <person name="Larimer J."/>
            <person name="McCowan C."/>
            <person name="Murphy C."/>
            <person name="Pearson M."/>
            <person name="Priest M."/>
            <person name="Roberts A."/>
            <person name="Saif S."/>
            <person name="Shea T."/>
            <person name="Sykes S."/>
            <person name="Wortman J."/>
            <person name="Nusbaum C."/>
            <person name="Birren B."/>
        </authorList>
    </citation>
    <scope>NUCLEOTIDE SEQUENCE</scope>
    <source>
        <strain evidence="4">CBS 10737</strain>
    </source>
</reference>
<dbReference type="Proteomes" id="UP000094020">
    <property type="component" value="Chromosome 4"/>
</dbReference>
<keyword evidence="5" id="KW-1185">Reference proteome</keyword>
<name>A0A1B9IAI0_9TREE</name>
<feature type="compositionally biased region" description="Basic residues" evidence="1">
    <location>
        <begin position="107"/>
        <end position="119"/>
    </location>
</feature>
<dbReference type="PANTHER" id="PTHR43433:SF10">
    <property type="entry name" value="AB HYDROLASE-1 DOMAIN-CONTAINING PROTEIN"/>
    <property type="match status" value="1"/>
</dbReference>
<dbReference type="KEGG" id="kpin:30170083"/>
<feature type="compositionally biased region" description="Basic and acidic residues" evidence="1">
    <location>
        <begin position="225"/>
        <end position="236"/>
    </location>
</feature>
<dbReference type="InterPro" id="IPR050471">
    <property type="entry name" value="AB_hydrolase"/>
</dbReference>
<evidence type="ECO:0000256" key="1">
    <source>
        <dbReference type="SAM" id="MobiDB-lite"/>
    </source>
</evidence>
<reference evidence="4" key="4">
    <citation type="submission" date="2024-02" db="EMBL/GenBank/DDBJ databases">
        <title>Comparative genomics of Cryptococcus and Kwoniella reveals pathogenesis evolution and contrasting modes of karyotype evolution via chromosome fusion or intercentromeric recombination.</title>
        <authorList>
            <person name="Coelho M.A."/>
            <person name="David-Palma M."/>
            <person name="Shea T."/>
            <person name="Bowers K."/>
            <person name="McGinley-Smith S."/>
            <person name="Mohammad A.W."/>
            <person name="Gnirke A."/>
            <person name="Yurkov A.M."/>
            <person name="Nowrousian M."/>
            <person name="Sun S."/>
            <person name="Cuomo C.A."/>
            <person name="Heitman J."/>
        </authorList>
    </citation>
    <scope>NUCLEOTIDE SEQUENCE</scope>
    <source>
        <strain evidence="4">CBS 10737</strain>
    </source>
</reference>
<feature type="compositionally biased region" description="Basic and acidic residues" evidence="1">
    <location>
        <begin position="94"/>
        <end position="106"/>
    </location>
</feature>
<feature type="region of interest" description="Disordered" evidence="1">
    <location>
        <begin position="894"/>
        <end position="915"/>
    </location>
</feature>
<feature type="region of interest" description="Disordered" evidence="1">
    <location>
        <begin position="379"/>
        <end position="405"/>
    </location>
</feature>
<sequence length="1028" mass="114936">MDMPRYSTQLDRPTSLSSTRTSLTPSTSTEPRNSTTAPPRTPSPYLADPPSHNSAKHAKDYGLPSIRIQNNDGDNNDDDGYQDDQGKLKRRKSLERTRTWAEEVERNRKRSERKGKGRSKALGNDQNPYDQSFWSVSTEVIDSLIETLTPSSSEFSHLPSAAQVIAANKRRSYRIDSDSEEDVNYEEWWNENSYKQKDIEERSNNSMRLEVVQSKPRERRKSHCLRKESKSEKQEDSSLTDLIQSIPSQLPLQRLNDHQKLAIIPLLPSPTSPKTPLTPMTPSTPAKSLPQPILSINDIIRKHSPGVMSAENVVKEKARKEIEENRPRLASMQPSVKEQPPVQLKDEDSVIDPYQAQNTGQKRIEAATPVKQYTRGIGHQCKTGGLSGDRKIPFTASSKTDPLSIPSRAHSLREVKPILRQTQSAYSTPQKRASTQTAKSISASGEKVAYNGSSSESLSQDAKITSALLDHLEYLEQTSTIVSKSSTQNFNKRTSFQIMSRAKDNIDKPITPTRSKLWKRKSMPDSTSHTISQASPSKLKAELVSEVENLKFAIYLQSRNLNRVITFARPFPDEPLNISFSEVGKLTGNPVVIFLGLGCVRYLISLFDDIARTFNLRLICIDRWGYGRSTQVSESQRTPTAWADIVSRVLDELGIEKYQILAHSAGSPHAIATALKMKDRILGRVHLLAPWVSTDIDGGYKWLKYIPNTVIKSATAAEWKLQSYLIGKPPPLKHKPISHHDPAPLPGGSSKVDTPSTDEEDTDPPDTSRGRRVSMLKSNNDSYSTGKAQREVMQQPGLVRRASKILYPRSVDHSHGKEEKSIISMGSKYSSESADSRSVDPPSPTQQLRVVAPGGRSKPRISKQATDDNDLCLSEGFDFRSSSPVQLRNKSYITANKTENNSSSTSSLSDYENVDVPTGEGFTTALNQASHAECEPGTTSDLLSIILNRDNRSWGFQYTDYVGGVKVYYGSEDDKISEKSMRWMENSMKNVELVIRQGENHNLMTSLRTMWEVFESLSKEAKGLNKRI</sequence>
<organism evidence="3">
    <name type="scientific">Kwoniella pini CBS 10737</name>
    <dbReference type="NCBI Taxonomy" id="1296096"/>
    <lineage>
        <taxon>Eukaryota</taxon>
        <taxon>Fungi</taxon>
        <taxon>Dikarya</taxon>
        <taxon>Basidiomycota</taxon>
        <taxon>Agaricomycotina</taxon>
        <taxon>Tremellomycetes</taxon>
        <taxon>Tremellales</taxon>
        <taxon>Cryptococcaceae</taxon>
        <taxon>Kwoniella</taxon>
    </lineage>
</organism>
<feature type="domain" description="AB hydrolase-1" evidence="2">
    <location>
        <begin position="590"/>
        <end position="713"/>
    </location>
</feature>
<reference evidence="3" key="1">
    <citation type="submission" date="2013-07" db="EMBL/GenBank/DDBJ databases">
        <title>The Genome Sequence of Cryptococcus pinus CBS10737.</title>
        <authorList>
            <consortium name="The Broad Institute Genome Sequencing Platform"/>
            <person name="Cuomo C."/>
            <person name="Litvintseva A."/>
            <person name="Chen Y."/>
            <person name="Heitman J."/>
            <person name="Sun S."/>
            <person name="Springer D."/>
            <person name="Dromer F."/>
            <person name="Young S.K."/>
            <person name="Zeng Q."/>
            <person name="Gargeya S."/>
            <person name="Fitzgerald M."/>
            <person name="Abouelleil A."/>
            <person name="Alvarado L."/>
            <person name="Berlin A.M."/>
            <person name="Chapman S.B."/>
            <person name="Dewar J."/>
            <person name="Goldberg J."/>
            <person name="Griggs A."/>
            <person name="Gujja S."/>
            <person name="Hansen M."/>
            <person name="Howarth C."/>
            <person name="Imamovic A."/>
            <person name="Larimer J."/>
            <person name="McCowan C."/>
            <person name="Murphy C."/>
            <person name="Pearson M."/>
            <person name="Priest M."/>
            <person name="Roberts A."/>
            <person name="Saif S."/>
            <person name="Shea T."/>
            <person name="Sykes S."/>
            <person name="Wortman J."/>
            <person name="Nusbaum C."/>
            <person name="Birren B."/>
        </authorList>
    </citation>
    <scope>NUCLEOTIDE SEQUENCE [LARGE SCALE GENOMIC DNA]</scope>
    <source>
        <strain evidence="3">CBS 10737</strain>
    </source>
</reference>
<accession>A0A1B9IAI0</accession>